<sequence length="293" mass="31694">MLSGILADEREPNTVAQKRWLRAIYGEHPYAQPDKGTKHSLTTITSKAIKAFHRANFARGGLHVAVVGDIDAATLSGKLDDVFGDLPEKQMLTPVADVTPKLGQQLEVNYELPQASLRLAWPGVKRSSPDFYAVELMNNILGGRAFTTRLWKEVREKRGLAYSVGSTLTDDRHSNALIITTATHSDRASETLGIVRDVVKKMAEEGPTEAELEAAKKYMIGAFAINNLNSSCAIAATLVELQLDESGIDYMQRRPGLINAVTLDQVRAAAKKLLPVDPAVMVVGPPLGPGGKG</sequence>
<dbReference type="RefSeq" id="WP_353642541.1">
    <property type="nucleotide sequence ID" value="NZ_CP159253.1"/>
</dbReference>
<dbReference type="AlphaFoldDB" id="A0AAU8CSV4"/>
<dbReference type="InterPro" id="IPR050361">
    <property type="entry name" value="MPP/UQCRC_Complex"/>
</dbReference>
<proteinExistence type="predicted"/>
<protein>
    <submittedName>
        <fullName evidence="2">Pitrilysin family protein</fullName>
    </submittedName>
</protein>
<accession>A0AAU8CSV4</accession>
<dbReference type="Gene3D" id="3.30.830.10">
    <property type="entry name" value="Metalloenzyme, LuxS/M16 peptidase-like"/>
    <property type="match status" value="2"/>
</dbReference>
<evidence type="ECO:0000259" key="1">
    <source>
        <dbReference type="Pfam" id="PF05193"/>
    </source>
</evidence>
<dbReference type="EMBL" id="CP159253">
    <property type="protein sequence ID" value="XCG49930.1"/>
    <property type="molecule type" value="Genomic_DNA"/>
</dbReference>
<reference evidence="2" key="1">
    <citation type="submission" date="2024-06" db="EMBL/GenBank/DDBJ databases">
        <title>Mesorhizobium karijinii sp. nov., a symbiont of the iconic Swainsona formosa from arid Australia.</title>
        <authorList>
            <person name="Hill Y.J."/>
            <person name="Watkin E.L.J."/>
            <person name="O'Hara G.W."/>
            <person name="Terpolilli J."/>
            <person name="Tye M.L."/>
            <person name="Kohlmeier M.G."/>
        </authorList>
    </citation>
    <scope>NUCLEOTIDE SEQUENCE</scope>
    <source>
        <strain evidence="2">WSM2240</strain>
    </source>
</reference>
<evidence type="ECO:0000313" key="2">
    <source>
        <dbReference type="EMBL" id="XCG49930.1"/>
    </source>
</evidence>
<feature type="domain" description="Peptidase M16 C-terminal" evidence="1">
    <location>
        <begin position="44"/>
        <end position="217"/>
    </location>
</feature>
<dbReference type="SUPFAM" id="SSF63411">
    <property type="entry name" value="LuxS/MPP-like metallohydrolase"/>
    <property type="match status" value="2"/>
</dbReference>
<dbReference type="InterPro" id="IPR007863">
    <property type="entry name" value="Peptidase_M16_C"/>
</dbReference>
<gene>
    <name evidence="2" type="ORF">ABVK50_05365</name>
</gene>
<organism evidence="2">
    <name type="scientific">Mesorhizobium sp. WSM2240</name>
    <dbReference type="NCBI Taxonomy" id="3228851"/>
    <lineage>
        <taxon>Bacteria</taxon>
        <taxon>Pseudomonadati</taxon>
        <taxon>Pseudomonadota</taxon>
        <taxon>Alphaproteobacteria</taxon>
        <taxon>Hyphomicrobiales</taxon>
        <taxon>Phyllobacteriaceae</taxon>
        <taxon>Mesorhizobium</taxon>
    </lineage>
</organism>
<dbReference type="PANTHER" id="PTHR11851">
    <property type="entry name" value="METALLOPROTEASE"/>
    <property type="match status" value="1"/>
</dbReference>
<dbReference type="GO" id="GO:0046872">
    <property type="term" value="F:metal ion binding"/>
    <property type="evidence" value="ECO:0007669"/>
    <property type="project" value="InterPro"/>
</dbReference>
<dbReference type="InterPro" id="IPR011249">
    <property type="entry name" value="Metalloenz_LuxS/M16"/>
</dbReference>
<dbReference type="Pfam" id="PF05193">
    <property type="entry name" value="Peptidase_M16_C"/>
    <property type="match status" value="1"/>
</dbReference>
<dbReference type="PANTHER" id="PTHR11851:SF224">
    <property type="entry name" value="PROCESSING PROTEASE"/>
    <property type="match status" value="1"/>
</dbReference>
<name>A0AAU8CSV4_9HYPH</name>